<dbReference type="EMBL" id="JAKREW010000007">
    <property type="protein sequence ID" value="MCG7505371.1"/>
    <property type="molecule type" value="Genomic_DNA"/>
</dbReference>
<proteinExistence type="predicted"/>
<keyword evidence="2" id="KW-1185">Reference proteome</keyword>
<evidence type="ECO:0000313" key="2">
    <source>
        <dbReference type="Proteomes" id="UP001201701"/>
    </source>
</evidence>
<comment type="caution">
    <text evidence="1">The sequence shown here is derived from an EMBL/GenBank/DDBJ whole genome shotgun (WGS) entry which is preliminary data.</text>
</comment>
<dbReference type="RefSeq" id="WP_239364344.1">
    <property type="nucleotide sequence ID" value="NZ_JAKREW010000007.1"/>
</dbReference>
<reference evidence="1 2" key="1">
    <citation type="submission" date="2022-02" db="EMBL/GenBank/DDBJ databases">
        <title>Draft genome sequence of Mezorhizobium retamae strain IRAMC:0171 isolated from Retama raetam nodules.</title>
        <authorList>
            <person name="Bengaied R."/>
            <person name="Sbissi I."/>
            <person name="Huber K."/>
            <person name="Ghodbane F."/>
            <person name="Nouioui I."/>
            <person name="Tarhouni M."/>
            <person name="Gtari M."/>
        </authorList>
    </citation>
    <scope>NUCLEOTIDE SEQUENCE [LARGE SCALE GENOMIC DNA]</scope>
    <source>
        <strain evidence="1 2">IRAMC:0171</strain>
    </source>
</reference>
<dbReference type="Gene3D" id="3.40.190.170">
    <property type="entry name" value="Bacterial extracellular solute-binding protein, family 7"/>
    <property type="match status" value="1"/>
</dbReference>
<gene>
    <name evidence="1" type="ORF">L4923_10120</name>
</gene>
<dbReference type="Proteomes" id="UP001201701">
    <property type="component" value="Unassembled WGS sequence"/>
</dbReference>
<dbReference type="InterPro" id="IPR038404">
    <property type="entry name" value="TRAP_DctP_sf"/>
</dbReference>
<accession>A0ABS9QEZ3</accession>
<organism evidence="1 2">
    <name type="scientific">Mesorhizobium retamae</name>
    <dbReference type="NCBI Taxonomy" id="2912854"/>
    <lineage>
        <taxon>Bacteria</taxon>
        <taxon>Pseudomonadati</taxon>
        <taxon>Pseudomonadota</taxon>
        <taxon>Alphaproteobacteria</taxon>
        <taxon>Hyphomicrobiales</taxon>
        <taxon>Phyllobacteriaceae</taxon>
        <taxon>Mesorhizobium</taxon>
    </lineage>
</organism>
<evidence type="ECO:0000313" key="1">
    <source>
        <dbReference type="EMBL" id="MCG7505371.1"/>
    </source>
</evidence>
<name>A0ABS9QEZ3_9HYPH</name>
<protein>
    <submittedName>
        <fullName evidence="1">Uncharacterized protein</fullName>
    </submittedName>
</protein>
<sequence length="92" mass="9939">MRIGIILAAGIFNSAAMAEDFKLAFTAPLESHYGDRAKVFAAKIDELSGGSFKVNLKPAGALSGECEVIEGLQIGDHLFRRISALREFVVRN</sequence>